<dbReference type="GO" id="GO:0022857">
    <property type="term" value="F:transmembrane transporter activity"/>
    <property type="evidence" value="ECO:0007669"/>
    <property type="project" value="InterPro"/>
</dbReference>
<dbReference type="CDD" id="cd17321">
    <property type="entry name" value="MFS_MMR_MDR_like"/>
    <property type="match status" value="1"/>
</dbReference>
<dbReference type="RefSeq" id="WP_106536212.1">
    <property type="nucleotide sequence ID" value="NZ_ML142901.1"/>
</dbReference>
<feature type="transmembrane region" description="Helical" evidence="8">
    <location>
        <begin position="495"/>
        <end position="517"/>
    </location>
</feature>
<evidence type="ECO:0000256" key="2">
    <source>
        <dbReference type="ARBA" id="ARBA00022448"/>
    </source>
</evidence>
<sequence length="546" mass="56926">MLSNWRGNPWATIGVLCLGYFMALLDLTIVNIAVPAMTADLGASLDQILWVFNAYALCLAVLLITAGRLGDLRGKKNVFVAGVVVFTLASLAAGFAQDPGQLIAFRAVQGVGAALLTPQTLSIIADVFPASKRGVALGIWGAVAGLSAIAGPVVGGFLVSALDWRWVFFVNIPIGVITVALALVVIPESPRQTGQGLDPTGVAVASAALFCLAFALIQGERYQWNAVIWGMLAASAVLLGIFLWHQSTMRDKDPLVPLSLFRDRGFTVVNFVAIVVSFGALGLFLPMTIYLQSVLGFSAMKTGVVLLPMALGGLIMAVPAGVLSERFGGKYVLIGGLATFGAGLAWIAAAVRTDSGWTTFVLPLFVIGLGSGCSFTPMASELMRNVPKRLNGAASGVNNAMRHVGTVLAGAVIGAVLQSRLATALTEQARERAEQLPEEYREGFVAGFADASTEGLNVGVSAVSNSPVPEGMPDEAAQNLQALAGAVFREGYVDALTPTLLVCVAALLVGVLACFALKVHTGPAVNPYGLPETDDEPGQTEEPLHH</sequence>
<feature type="transmembrane region" description="Helical" evidence="8">
    <location>
        <begin position="137"/>
        <end position="160"/>
    </location>
</feature>
<dbReference type="PANTHER" id="PTHR42718">
    <property type="entry name" value="MAJOR FACILITATOR SUPERFAMILY MULTIDRUG TRANSPORTER MFSC"/>
    <property type="match status" value="1"/>
</dbReference>
<evidence type="ECO:0000259" key="9">
    <source>
        <dbReference type="PROSITE" id="PS50850"/>
    </source>
</evidence>
<keyword evidence="3" id="KW-1003">Cell membrane</keyword>
<dbReference type="InterPro" id="IPR036259">
    <property type="entry name" value="MFS_trans_sf"/>
</dbReference>
<dbReference type="InterPro" id="IPR011701">
    <property type="entry name" value="MFS"/>
</dbReference>
<evidence type="ECO:0000256" key="4">
    <source>
        <dbReference type="ARBA" id="ARBA00022692"/>
    </source>
</evidence>
<feature type="transmembrane region" description="Helical" evidence="8">
    <location>
        <begin position="357"/>
        <end position="379"/>
    </location>
</feature>
<feature type="transmembrane region" description="Helical" evidence="8">
    <location>
        <begin position="265"/>
        <end position="285"/>
    </location>
</feature>
<keyword evidence="5 8" id="KW-1133">Transmembrane helix</keyword>
<gene>
    <name evidence="10" type="ORF">CLV30_103138</name>
</gene>
<evidence type="ECO:0000256" key="7">
    <source>
        <dbReference type="SAM" id="MobiDB-lite"/>
    </source>
</evidence>
<evidence type="ECO:0000256" key="8">
    <source>
        <dbReference type="SAM" id="Phobius"/>
    </source>
</evidence>
<dbReference type="PRINTS" id="PR01036">
    <property type="entry name" value="TCRTETB"/>
</dbReference>
<dbReference type="Gene3D" id="1.20.1720.10">
    <property type="entry name" value="Multidrug resistance protein D"/>
    <property type="match status" value="1"/>
</dbReference>
<dbReference type="EMBL" id="PYGE01000003">
    <property type="protein sequence ID" value="PSL05984.1"/>
    <property type="molecule type" value="Genomic_DNA"/>
</dbReference>
<keyword evidence="11" id="KW-1185">Reference proteome</keyword>
<dbReference type="InterPro" id="IPR004638">
    <property type="entry name" value="EmrB-like"/>
</dbReference>
<feature type="transmembrane region" description="Helical" evidence="8">
    <location>
        <begin position="48"/>
        <end position="66"/>
    </location>
</feature>
<feature type="region of interest" description="Disordered" evidence="7">
    <location>
        <begin position="525"/>
        <end position="546"/>
    </location>
</feature>
<dbReference type="Proteomes" id="UP000243528">
    <property type="component" value="Unassembled WGS sequence"/>
</dbReference>
<feature type="transmembrane region" description="Helical" evidence="8">
    <location>
        <begin position="197"/>
        <end position="217"/>
    </location>
</feature>
<evidence type="ECO:0000256" key="1">
    <source>
        <dbReference type="ARBA" id="ARBA00004651"/>
    </source>
</evidence>
<evidence type="ECO:0000313" key="10">
    <source>
        <dbReference type="EMBL" id="PSL05984.1"/>
    </source>
</evidence>
<feature type="transmembrane region" description="Helical" evidence="8">
    <location>
        <begin position="78"/>
        <end position="97"/>
    </location>
</feature>
<evidence type="ECO:0000256" key="5">
    <source>
        <dbReference type="ARBA" id="ARBA00022989"/>
    </source>
</evidence>
<keyword evidence="2" id="KW-0813">Transport</keyword>
<dbReference type="InterPro" id="IPR020846">
    <property type="entry name" value="MFS_dom"/>
</dbReference>
<evidence type="ECO:0000256" key="3">
    <source>
        <dbReference type="ARBA" id="ARBA00022475"/>
    </source>
</evidence>
<name>A0A2P8E952_9ACTN</name>
<evidence type="ECO:0000313" key="11">
    <source>
        <dbReference type="Proteomes" id="UP000243528"/>
    </source>
</evidence>
<accession>A0A2P8E952</accession>
<feature type="transmembrane region" description="Helical" evidence="8">
    <location>
        <begin position="400"/>
        <end position="417"/>
    </location>
</feature>
<reference evidence="10 11" key="1">
    <citation type="submission" date="2018-03" db="EMBL/GenBank/DDBJ databases">
        <title>Genomic Encyclopedia of Archaeal and Bacterial Type Strains, Phase II (KMG-II): from individual species to whole genera.</title>
        <authorList>
            <person name="Goeker M."/>
        </authorList>
    </citation>
    <scope>NUCLEOTIDE SEQUENCE [LARGE SCALE GENOMIC DNA]</scope>
    <source>
        <strain evidence="10 11">DSM 45211</strain>
    </source>
</reference>
<feature type="transmembrane region" description="Helical" evidence="8">
    <location>
        <begin position="331"/>
        <end position="351"/>
    </location>
</feature>
<keyword evidence="4 8" id="KW-0812">Transmembrane</keyword>
<proteinExistence type="predicted"/>
<feature type="transmembrane region" description="Helical" evidence="8">
    <location>
        <begin position="166"/>
        <end position="185"/>
    </location>
</feature>
<dbReference type="SUPFAM" id="SSF103473">
    <property type="entry name" value="MFS general substrate transporter"/>
    <property type="match status" value="1"/>
</dbReference>
<dbReference type="GO" id="GO:0005886">
    <property type="term" value="C:plasma membrane"/>
    <property type="evidence" value="ECO:0007669"/>
    <property type="project" value="UniProtKB-SubCell"/>
</dbReference>
<evidence type="ECO:0000256" key="6">
    <source>
        <dbReference type="ARBA" id="ARBA00023136"/>
    </source>
</evidence>
<organism evidence="10 11">
    <name type="scientific">Haloactinopolyspora alba</name>
    <dbReference type="NCBI Taxonomy" id="648780"/>
    <lineage>
        <taxon>Bacteria</taxon>
        <taxon>Bacillati</taxon>
        <taxon>Actinomycetota</taxon>
        <taxon>Actinomycetes</taxon>
        <taxon>Jiangellales</taxon>
        <taxon>Jiangellaceae</taxon>
        <taxon>Haloactinopolyspora</taxon>
    </lineage>
</organism>
<dbReference type="Pfam" id="PF07690">
    <property type="entry name" value="MFS_1"/>
    <property type="match status" value="1"/>
</dbReference>
<dbReference type="OrthoDB" id="7375466at2"/>
<dbReference type="AlphaFoldDB" id="A0A2P8E952"/>
<dbReference type="PANTHER" id="PTHR42718:SF46">
    <property type="entry name" value="BLR6921 PROTEIN"/>
    <property type="match status" value="1"/>
</dbReference>
<feature type="transmembrane region" description="Helical" evidence="8">
    <location>
        <begin position="103"/>
        <end position="125"/>
    </location>
</feature>
<feature type="domain" description="Major facilitator superfamily (MFS) profile" evidence="9">
    <location>
        <begin position="12"/>
        <end position="522"/>
    </location>
</feature>
<feature type="transmembrane region" description="Helical" evidence="8">
    <location>
        <begin position="12"/>
        <end position="36"/>
    </location>
</feature>
<protein>
    <submittedName>
        <fullName evidence="10">EmrB/QacA subfamily drug resistance transporter</fullName>
    </submittedName>
</protein>
<dbReference type="PROSITE" id="PS50850">
    <property type="entry name" value="MFS"/>
    <property type="match status" value="1"/>
</dbReference>
<dbReference type="Gene3D" id="1.20.1250.20">
    <property type="entry name" value="MFS general substrate transporter like domains"/>
    <property type="match status" value="1"/>
</dbReference>
<feature type="transmembrane region" description="Helical" evidence="8">
    <location>
        <begin position="223"/>
        <end position="244"/>
    </location>
</feature>
<comment type="subcellular location">
    <subcellularLocation>
        <location evidence="1">Cell membrane</location>
        <topology evidence="1">Multi-pass membrane protein</topology>
    </subcellularLocation>
</comment>
<comment type="caution">
    <text evidence="10">The sequence shown here is derived from an EMBL/GenBank/DDBJ whole genome shotgun (WGS) entry which is preliminary data.</text>
</comment>
<feature type="transmembrane region" description="Helical" evidence="8">
    <location>
        <begin position="305"/>
        <end position="324"/>
    </location>
</feature>
<keyword evidence="6 8" id="KW-0472">Membrane</keyword>
<dbReference type="NCBIfam" id="TIGR00711">
    <property type="entry name" value="efflux_EmrB"/>
    <property type="match status" value="1"/>
</dbReference>